<sequence>MVYKTNMKARLIRHTKVTDELGNTLEMKLWQVAPASDKPHGFRYSLVYIVNGERAIGYDNGERQGDHRHYGDFQESYAFTSLQKLADDFLADIERFKEQTK</sequence>
<dbReference type="STRING" id="269799.Gmet_1052"/>
<dbReference type="HOGENOM" id="CLU_166635_0_0_7"/>
<reference evidence="1 2" key="2">
    <citation type="journal article" date="2009" name="BMC Microbiol.">
        <title>The genome sequence of Geobacter metallireducens: features of metabolism, physiology and regulation common and dissimilar to Geobacter sulfurreducens.</title>
        <authorList>
            <person name="Aklujkar M."/>
            <person name="Krushkal J."/>
            <person name="DiBartolo G."/>
            <person name="Lapidus A."/>
            <person name="Land M.L."/>
            <person name="Lovley D.R."/>
        </authorList>
    </citation>
    <scope>NUCLEOTIDE SEQUENCE [LARGE SCALE GENOMIC DNA]</scope>
    <source>
        <strain evidence="2">ATCC 53774 / DSM 7210 / GS-15</strain>
    </source>
</reference>
<dbReference type="Proteomes" id="UP000007073">
    <property type="component" value="Chromosome"/>
</dbReference>
<evidence type="ECO:0000313" key="1">
    <source>
        <dbReference type="EMBL" id="ABB31292.1"/>
    </source>
</evidence>
<dbReference type="KEGG" id="gme:Gmet_1052"/>
<dbReference type="EMBL" id="CP000148">
    <property type="protein sequence ID" value="ABB31292.1"/>
    <property type="molecule type" value="Genomic_DNA"/>
</dbReference>
<name>Q39WT2_GEOMG</name>
<dbReference type="InterPro" id="IPR045397">
    <property type="entry name" value="TumE-like"/>
</dbReference>
<proteinExistence type="predicted"/>
<organism evidence="1 2">
    <name type="scientific">Geobacter metallireducens (strain ATCC 53774 / DSM 7210 / GS-15)</name>
    <dbReference type="NCBI Taxonomy" id="269799"/>
    <lineage>
        <taxon>Bacteria</taxon>
        <taxon>Pseudomonadati</taxon>
        <taxon>Thermodesulfobacteriota</taxon>
        <taxon>Desulfuromonadia</taxon>
        <taxon>Geobacterales</taxon>
        <taxon>Geobacteraceae</taxon>
        <taxon>Geobacter</taxon>
    </lineage>
</organism>
<reference evidence="1 2" key="1">
    <citation type="submission" date="2005-10" db="EMBL/GenBank/DDBJ databases">
        <title>Complete sequence of Geobacter metallireducens GS-15.</title>
        <authorList>
            <consortium name="US DOE Joint Genome Institute"/>
            <person name="Copeland A."/>
            <person name="Lucas S."/>
            <person name="Lapidus A."/>
            <person name="Barry K."/>
            <person name="Detter J.C."/>
            <person name="Glavina T."/>
            <person name="Hammon N."/>
            <person name="Israni S."/>
            <person name="Pitluck S."/>
            <person name="Di Bartolo G."/>
            <person name="Chain P."/>
            <person name="Schmutz J."/>
            <person name="Larimer F."/>
            <person name="Land M."/>
            <person name="Kyrpides N."/>
            <person name="Ivanova N."/>
            <person name="Richardson P."/>
        </authorList>
    </citation>
    <scope>NUCLEOTIDE SEQUENCE [LARGE SCALE GENOMIC DNA]</scope>
    <source>
        <strain evidence="2">ATCC 53774 / DSM 7210 / GS-15</strain>
    </source>
</reference>
<keyword evidence="2" id="KW-1185">Reference proteome</keyword>
<gene>
    <name evidence="1" type="ordered locus">Gmet_1052</name>
</gene>
<evidence type="ECO:0000313" key="2">
    <source>
        <dbReference type="Proteomes" id="UP000007073"/>
    </source>
</evidence>
<protein>
    <submittedName>
        <fullName evidence="1">Uncharacterized protein</fullName>
    </submittedName>
</protein>
<dbReference type="Pfam" id="PF20126">
    <property type="entry name" value="TumE"/>
    <property type="match status" value="1"/>
</dbReference>
<dbReference type="AlphaFoldDB" id="Q39WT2"/>
<accession>Q39WT2</accession>